<feature type="transmembrane region" description="Helical" evidence="4">
    <location>
        <begin position="131"/>
        <end position="151"/>
    </location>
</feature>
<dbReference type="InterPro" id="IPR020846">
    <property type="entry name" value="MFS_dom"/>
</dbReference>
<evidence type="ECO:0000256" key="2">
    <source>
        <dbReference type="ARBA" id="ARBA00006727"/>
    </source>
</evidence>
<organism evidence="6 7">
    <name type="scientific">Smittium angustum</name>
    <dbReference type="NCBI Taxonomy" id="133377"/>
    <lineage>
        <taxon>Eukaryota</taxon>
        <taxon>Fungi</taxon>
        <taxon>Fungi incertae sedis</taxon>
        <taxon>Zoopagomycota</taxon>
        <taxon>Kickxellomycotina</taxon>
        <taxon>Harpellomycetes</taxon>
        <taxon>Harpellales</taxon>
        <taxon>Legeriomycetaceae</taxon>
        <taxon>Smittium</taxon>
    </lineage>
</organism>
<feature type="transmembrane region" description="Helical" evidence="4">
    <location>
        <begin position="268"/>
        <end position="285"/>
    </location>
</feature>
<feature type="transmembrane region" description="Helical" evidence="4">
    <location>
        <begin position="158"/>
        <end position="182"/>
    </location>
</feature>
<feature type="transmembrane region" description="Helical" evidence="4">
    <location>
        <begin position="391"/>
        <end position="413"/>
    </location>
</feature>
<keyword evidence="4" id="KW-0812">Transmembrane</keyword>
<dbReference type="SUPFAM" id="SSF103473">
    <property type="entry name" value="MFS general substrate transporter"/>
    <property type="match status" value="1"/>
</dbReference>
<dbReference type="InterPro" id="IPR036259">
    <property type="entry name" value="MFS_trans_sf"/>
</dbReference>
<evidence type="ECO:0000259" key="5">
    <source>
        <dbReference type="PROSITE" id="PS50850"/>
    </source>
</evidence>
<reference evidence="6 7" key="1">
    <citation type="journal article" date="2018" name="MBio">
        <title>Comparative Genomics Reveals the Core Gene Toolbox for the Fungus-Insect Symbiosis.</title>
        <authorList>
            <person name="Wang Y."/>
            <person name="Stata M."/>
            <person name="Wang W."/>
            <person name="Stajich J.E."/>
            <person name="White M.M."/>
            <person name="Moncalvo J.M."/>
        </authorList>
    </citation>
    <scope>NUCLEOTIDE SEQUENCE [LARGE SCALE GENOMIC DNA]</scope>
    <source>
        <strain evidence="6 7">AUS-126-30</strain>
    </source>
</reference>
<name>A0A2U1IY61_SMIAN</name>
<dbReference type="Proteomes" id="UP000245591">
    <property type="component" value="Unassembled WGS sequence"/>
</dbReference>
<dbReference type="PROSITE" id="PS50850">
    <property type="entry name" value="MFS"/>
    <property type="match status" value="1"/>
</dbReference>
<dbReference type="PANTHER" id="PTHR11360:SF284">
    <property type="entry name" value="EG:103B4.3 PROTEIN-RELATED"/>
    <property type="match status" value="1"/>
</dbReference>
<dbReference type="AlphaFoldDB" id="A0A2U1IY61"/>
<feature type="region of interest" description="Disordered" evidence="3">
    <location>
        <begin position="1"/>
        <end position="23"/>
    </location>
</feature>
<gene>
    <name evidence="6" type="ORF">BB558_006279</name>
</gene>
<dbReference type="EMBL" id="MBFU01000745">
    <property type="protein sequence ID" value="PVZ97754.1"/>
    <property type="molecule type" value="Genomic_DNA"/>
</dbReference>
<feature type="transmembrane region" description="Helical" evidence="4">
    <location>
        <begin position="297"/>
        <end position="316"/>
    </location>
</feature>
<protein>
    <recommendedName>
        <fullName evidence="5">Major facilitator superfamily (MFS) profile domain-containing protein</fullName>
    </recommendedName>
</protein>
<feature type="transmembrane region" description="Helical" evidence="4">
    <location>
        <begin position="359"/>
        <end position="379"/>
    </location>
</feature>
<keyword evidence="4" id="KW-1133">Transmembrane helix</keyword>
<dbReference type="PANTHER" id="PTHR11360">
    <property type="entry name" value="MONOCARBOXYLATE TRANSPORTER"/>
    <property type="match status" value="1"/>
</dbReference>
<comment type="subcellular location">
    <subcellularLocation>
        <location evidence="1">Membrane</location>
        <topology evidence="1">Multi-pass membrane protein</topology>
    </subcellularLocation>
</comment>
<comment type="similarity">
    <text evidence="2">Belongs to the major facilitator superfamily. Monocarboxylate porter (TC 2.A.1.13) family.</text>
</comment>
<feature type="domain" description="Major facilitator superfamily (MFS) profile" evidence="5">
    <location>
        <begin position="28"/>
        <end position="414"/>
    </location>
</feature>
<dbReference type="InterPro" id="IPR050327">
    <property type="entry name" value="Proton-linked_MCT"/>
</dbReference>
<feature type="transmembrane region" description="Helical" evidence="4">
    <location>
        <begin position="28"/>
        <end position="50"/>
    </location>
</feature>
<evidence type="ECO:0000256" key="3">
    <source>
        <dbReference type="SAM" id="MobiDB-lite"/>
    </source>
</evidence>
<evidence type="ECO:0000256" key="1">
    <source>
        <dbReference type="ARBA" id="ARBA00004141"/>
    </source>
</evidence>
<feature type="transmembrane region" description="Helical" evidence="4">
    <location>
        <begin position="188"/>
        <end position="208"/>
    </location>
</feature>
<evidence type="ECO:0000313" key="7">
    <source>
        <dbReference type="Proteomes" id="UP000245591"/>
    </source>
</evidence>
<feature type="transmembrane region" description="Helical" evidence="4">
    <location>
        <begin position="328"/>
        <end position="347"/>
    </location>
</feature>
<sequence>METKISNEEQSESTQQTQQPISPPDTKISWVICAGAFFCMLLSQGTGNSFGIYQVYYKENFLKSSKASSISWIGTIATAMMLFSGIFASRLAISIGFRNTCWIGGVLGFVGLFAASFCSSVGALIATQGVIFGIGIGFVYSTAISVVSMWFEKYRGAALGIITAGSGIGGIVMSRIITAILNNLGFRWALRITSFMFVGIILAVSIPFKSRIDLKASPQKLVDFKALKSPIFVSVLLCGFIGNLGYIVPVFFPPAAIAQLGASSSKSSFLVTLFNIGFLIGSVVNGKLSDNLGPLNIFGASAFLCGLYQIVLWVGINTINSISATTFLYGFSVSGFILVCIGAIGKYSPKEKIPSYNGLYLSFNGISLICGNFLVTLFLDTLGKGTKFTYVVIFSSACMIVGSFFIIFAIFYVRRHSEGPPSWKN</sequence>
<proteinExistence type="inferred from homology"/>
<dbReference type="Gene3D" id="1.20.1250.20">
    <property type="entry name" value="MFS general substrate transporter like domains"/>
    <property type="match status" value="2"/>
</dbReference>
<evidence type="ECO:0000256" key="4">
    <source>
        <dbReference type="SAM" id="Phobius"/>
    </source>
</evidence>
<keyword evidence="7" id="KW-1185">Reference proteome</keyword>
<dbReference type="Pfam" id="PF07690">
    <property type="entry name" value="MFS_1"/>
    <property type="match status" value="1"/>
</dbReference>
<comment type="caution">
    <text evidence="6">The sequence shown here is derived from an EMBL/GenBank/DDBJ whole genome shotgun (WGS) entry which is preliminary data.</text>
</comment>
<dbReference type="GO" id="GO:0016020">
    <property type="term" value="C:membrane"/>
    <property type="evidence" value="ECO:0007669"/>
    <property type="project" value="UniProtKB-SubCell"/>
</dbReference>
<dbReference type="GO" id="GO:0022857">
    <property type="term" value="F:transmembrane transporter activity"/>
    <property type="evidence" value="ECO:0007669"/>
    <property type="project" value="InterPro"/>
</dbReference>
<feature type="transmembrane region" description="Helical" evidence="4">
    <location>
        <begin position="70"/>
        <end position="89"/>
    </location>
</feature>
<accession>A0A2U1IY61</accession>
<keyword evidence="4" id="KW-0472">Membrane</keyword>
<dbReference type="InterPro" id="IPR011701">
    <property type="entry name" value="MFS"/>
</dbReference>
<evidence type="ECO:0000313" key="6">
    <source>
        <dbReference type="EMBL" id="PVZ97754.1"/>
    </source>
</evidence>
<feature type="transmembrane region" description="Helical" evidence="4">
    <location>
        <begin position="101"/>
        <end position="125"/>
    </location>
</feature>
<feature type="transmembrane region" description="Helical" evidence="4">
    <location>
        <begin position="229"/>
        <end position="248"/>
    </location>
</feature>
<feature type="compositionally biased region" description="Low complexity" evidence="3">
    <location>
        <begin position="12"/>
        <end position="23"/>
    </location>
</feature>